<comment type="caution">
    <text evidence="3">The sequence shown here is derived from an EMBL/GenBank/DDBJ whole genome shotgun (WGS) entry which is preliminary data.</text>
</comment>
<dbReference type="GO" id="GO:0016757">
    <property type="term" value="F:glycosyltransferase activity"/>
    <property type="evidence" value="ECO:0007669"/>
    <property type="project" value="InterPro"/>
</dbReference>
<dbReference type="AlphaFoldDB" id="A0A7X4KPN3"/>
<keyword evidence="3" id="KW-0808">Transferase</keyword>
<dbReference type="EMBL" id="WWCU01000032">
    <property type="protein sequence ID" value="MYN10090.1"/>
    <property type="molecule type" value="Genomic_DNA"/>
</dbReference>
<dbReference type="InterPro" id="IPR028098">
    <property type="entry name" value="Glyco_trans_4-like_N"/>
</dbReference>
<evidence type="ECO:0000259" key="1">
    <source>
        <dbReference type="Pfam" id="PF00534"/>
    </source>
</evidence>
<protein>
    <submittedName>
        <fullName evidence="3">Glycosyltransferase</fullName>
    </submittedName>
</protein>
<dbReference type="SUPFAM" id="SSF53756">
    <property type="entry name" value="UDP-Glycosyltransferase/glycogen phosphorylase"/>
    <property type="match status" value="1"/>
</dbReference>
<proteinExistence type="predicted"/>
<dbReference type="Gene3D" id="3.40.50.2000">
    <property type="entry name" value="Glycogen Phosphorylase B"/>
    <property type="match status" value="2"/>
</dbReference>
<feature type="domain" description="Glycosyl transferase family 1" evidence="1">
    <location>
        <begin position="216"/>
        <end position="367"/>
    </location>
</feature>
<dbReference type="InterPro" id="IPR001296">
    <property type="entry name" value="Glyco_trans_1"/>
</dbReference>
<dbReference type="RefSeq" id="WP_161074387.1">
    <property type="nucleotide sequence ID" value="NZ_WWCU01000032.1"/>
</dbReference>
<keyword evidence="4" id="KW-1185">Reference proteome</keyword>
<dbReference type="Pfam" id="PF13439">
    <property type="entry name" value="Glyco_transf_4"/>
    <property type="match status" value="1"/>
</dbReference>
<feature type="domain" description="Glycosyltransferase subfamily 4-like N-terminal" evidence="2">
    <location>
        <begin position="24"/>
        <end position="199"/>
    </location>
</feature>
<dbReference type="Proteomes" id="UP000450676">
    <property type="component" value="Unassembled WGS sequence"/>
</dbReference>
<sequence>MATLPERGAVPVYLFVLPWSLSGVGGVNQVVINLAREMQQQGHFQPLILVTEWNATEAAETVECGLPTLRWRVRPYHAGMGLREKLAYRLWERRFRVQFEQLCRARGVAAVNVHYPGAGALALQRCVAAMARPVPLILSFHGADLGALRRAPAPERALWSAALPRMDALVTCSRDLRRELLDIFGAQLRVTVIHNGLDAAGFAAMAGRADRPAGRSILNVAKFEHKKGQDVLLDAFASLAADFPDLTLTLAGASDHALPGLEQQAARLGVAGRVRLLRDVPHAQVAALFGAATVFALPSRQEPFGIVLLEAGALGLPVVASAVGGVPEILDDGVTAHLVPPDDAASLARALRAVLSDAGGAQAMGARLREHVSRHFSWHASTAGYAALLPSAPFPLH</sequence>
<dbReference type="PANTHER" id="PTHR12526:SF637">
    <property type="entry name" value="GLYCOSYLTRANSFERASE EPSF-RELATED"/>
    <property type="match status" value="1"/>
</dbReference>
<evidence type="ECO:0000259" key="2">
    <source>
        <dbReference type="Pfam" id="PF13439"/>
    </source>
</evidence>
<dbReference type="CDD" id="cd03801">
    <property type="entry name" value="GT4_PimA-like"/>
    <property type="match status" value="1"/>
</dbReference>
<name>A0A7X4KPN3_9BURK</name>
<evidence type="ECO:0000313" key="4">
    <source>
        <dbReference type="Proteomes" id="UP000450676"/>
    </source>
</evidence>
<accession>A0A7X4KPN3</accession>
<dbReference type="Pfam" id="PF00534">
    <property type="entry name" value="Glycos_transf_1"/>
    <property type="match status" value="1"/>
</dbReference>
<gene>
    <name evidence="3" type="ORF">GTP77_22470</name>
</gene>
<reference evidence="3 4" key="1">
    <citation type="submission" date="2019-12" db="EMBL/GenBank/DDBJ databases">
        <title>Novel species isolated from a subtropical stream in China.</title>
        <authorList>
            <person name="Lu H."/>
        </authorList>
    </citation>
    <scope>NUCLEOTIDE SEQUENCE [LARGE SCALE GENOMIC DNA]</scope>
    <source>
        <strain evidence="3 4">FT127W</strain>
    </source>
</reference>
<dbReference type="PANTHER" id="PTHR12526">
    <property type="entry name" value="GLYCOSYLTRANSFERASE"/>
    <property type="match status" value="1"/>
</dbReference>
<evidence type="ECO:0000313" key="3">
    <source>
        <dbReference type="EMBL" id="MYN10090.1"/>
    </source>
</evidence>
<organism evidence="3 4">
    <name type="scientific">Pseudoduganella aquatica</name>
    <dbReference type="NCBI Taxonomy" id="2660641"/>
    <lineage>
        <taxon>Bacteria</taxon>
        <taxon>Pseudomonadati</taxon>
        <taxon>Pseudomonadota</taxon>
        <taxon>Betaproteobacteria</taxon>
        <taxon>Burkholderiales</taxon>
        <taxon>Oxalobacteraceae</taxon>
        <taxon>Telluria group</taxon>
        <taxon>Pseudoduganella</taxon>
    </lineage>
</organism>